<evidence type="ECO:0000256" key="1">
    <source>
        <dbReference type="ARBA" id="ARBA00004141"/>
    </source>
</evidence>
<evidence type="ECO:0000313" key="7">
    <source>
        <dbReference type="Proteomes" id="UP000228496"/>
    </source>
</evidence>
<accession>A0A2J0Q6F4</accession>
<dbReference type="Pfam" id="PF07681">
    <property type="entry name" value="DoxX"/>
    <property type="match status" value="1"/>
</dbReference>
<name>A0A2J0Q6F4_9BACT</name>
<evidence type="ECO:0000256" key="4">
    <source>
        <dbReference type="ARBA" id="ARBA00023136"/>
    </source>
</evidence>
<keyword evidence="2 5" id="KW-0812">Transmembrane</keyword>
<comment type="caution">
    <text evidence="6">The sequence shown here is derived from an EMBL/GenBank/DDBJ whole genome shotgun (WGS) entry which is preliminary data.</text>
</comment>
<dbReference type="GO" id="GO:0016020">
    <property type="term" value="C:membrane"/>
    <property type="evidence" value="ECO:0007669"/>
    <property type="project" value="UniProtKB-SubCell"/>
</dbReference>
<feature type="transmembrane region" description="Helical" evidence="5">
    <location>
        <begin position="12"/>
        <end position="30"/>
    </location>
</feature>
<proteinExistence type="predicted"/>
<feature type="transmembrane region" description="Helical" evidence="5">
    <location>
        <begin position="36"/>
        <end position="55"/>
    </location>
</feature>
<sequence>MILSMSSRDYRYSFWILRLGLAAVFLWFGIHKFFHPTYWINAWVPINVLSFISNLNISDIQFIYLNGIFEVVVGLGLITGVFMRILSVIAILFLVTVAIFFGFNEVIIRDIGLMAGLLAIVFWPQR</sequence>
<keyword evidence="3 5" id="KW-1133">Transmembrane helix</keyword>
<dbReference type="Proteomes" id="UP000228496">
    <property type="component" value="Unassembled WGS sequence"/>
</dbReference>
<evidence type="ECO:0008006" key="8">
    <source>
        <dbReference type="Google" id="ProtNLM"/>
    </source>
</evidence>
<dbReference type="AlphaFoldDB" id="A0A2J0Q6F4"/>
<feature type="transmembrane region" description="Helical" evidence="5">
    <location>
        <begin position="67"/>
        <end position="100"/>
    </location>
</feature>
<gene>
    <name evidence="6" type="ORF">COV29_04415</name>
</gene>
<protein>
    <recommendedName>
        <fullName evidence="8">DoxX family protein</fullName>
    </recommendedName>
</protein>
<evidence type="ECO:0000313" key="6">
    <source>
        <dbReference type="EMBL" id="PJE50383.1"/>
    </source>
</evidence>
<evidence type="ECO:0000256" key="2">
    <source>
        <dbReference type="ARBA" id="ARBA00022692"/>
    </source>
</evidence>
<organism evidence="6 7">
    <name type="scientific">Candidatus Yanofskybacteria bacterium CG10_big_fil_rev_8_21_14_0_10_36_16</name>
    <dbReference type="NCBI Taxonomy" id="1975096"/>
    <lineage>
        <taxon>Bacteria</taxon>
        <taxon>Candidatus Yanofskyibacteriota</taxon>
    </lineage>
</organism>
<evidence type="ECO:0000256" key="5">
    <source>
        <dbReference type="SAM" id="Phobius"/>
    </source>
</evidence>
<comment type="subcellular location">
    <subcellularLocation>
        <location evidence="1">Membrane</location>
        <topology evidence="1">Multi-pass membrane protein</topology>
    </subcellularLocation>
</comment>
<dbReference type="EMBL" id="PCXQ01000007">
    <property type="protein sequence ID" value="PJE50383.1"/>
    <property type="molecule type" value="Genomic_DNA"/>
</dbReference>
<evidence type="ECO:0000256" key="3">
    <source>
        <dbReference type="ARBA" id="ARBA00022989"/>
    </source>
</evidence>
<keyword evidence="4 5" id="KW-0472">Membrane</keyword>
<reference evidence="6 7" key="1">
    <citation type="submission" date="2017-09" db="EMBL/GenBank/DDBJ databases">
        <title>Depth-based differentiation of microbial function through sediment-hosted aquifers and enrichment of novel symbionts in the deep terrestrial subsurface.</title>
        <authorList>
            <person name="Probst A.J."/>
            <person name="Ladd B."/>
            <person name="Jarett J.K."/>
            <person name="Geller-Mcgrath D.E."/>
            <person name="Sieber C.M."/>
            <person name="Emerson J.B."/>
            <person name="Anantharaman K."/>
            <person name="Thomas B.C."/>
            <person name="Malmstrom R."/>
            <person name="Stieglmeier M."/>
            <person name="Klingl A."/>
            <person name="Woyke T."/>
            <person name="Ryan C.M."/>
            <person name="Banfield J.F."/>
        </authorList>
    </citation>
    <scope>NUCLEOTIDE SEQUENCE [LARGE SCALE GENOMIC DNA]</scope>
    <source>
        <strain evidence="6">CG10_big_fil_rev_8_21_14_0_10_36_16</strain>
    </source>
</reference>
<dbReference type="InterPro" id="IPR032808">
    <property type="entry name" value="DoxX"/>
</dbReference>